<dbReference type="SMART" id="SM00422">
    <property type="entry name" value="HTH_MERR"/>
    <property type="match status" value="1"/>
</dbReference>
<dbReference type="InterPro" id="IPR036594">
    <property type="entry name" value="Meth_synthase_dom"/>
</dbReference>
<dbReference type="Pfam" id="PF13411">
    <property type="entry name" value="MerR_1"/>
    <property type="match status" value="1"/>
</dbReference>
<dbReference type="GO" id="GO:0046872">
    <property type="term" value="F:metal ion binding"/>
    <property type="evidence" value="ECO:0007669"/>
    <property type="project" value="InterPro"/>
</dbReference>
<dbReference type="InterPro" id="IPR006158">
    <property type="entry name" value="Cobalamin-bd"/>
</dbReference>
<dbReference type="PROSITE" id="PS51332">
    <property type="entry name" value="B12_BINDING"/>
    <property type="match status" value="1"/>
</dbReference>
<dbReference type="Pfam" id="PF02607">
    <property type="entry name" value="B12-binding_2"/>
    <property type="match status" value="1"/>
</dbReference>
<comment type="caution">
    <text evidence="6">The sequence shown here is derived from an EMBL/GenBank/DDBJ whole genome shotgun (WGS) entry which is preliminary data.</text>
</comment>
<organism evidence="6 7">
    <name type="scientific">Metabacillus lacus</name>
    <dbReference type="NCBI Taxonomy" id="1983721"/>
    <lineage>
        <taxon>Bacteria</taxon>
        <taxon>Bacillati</taxon>
        <taxon>Bacillota</taxon>
        <taxon>Bacilli</taxon>
        <taxon>Bacillales</taxon>
        <taxon>Bacillaceae</taxon>
        <taxon>Metabacillus</taxon>
    </lineage>
</organism>
<evidence type="ECO:0000259" key="4">
    <source>
        <dbReference type="PROSITE" id="PS50937"/>
    </source>
</evidence>
<proteinExistence type="predicted"/>
<keyword evidence="3" id="KW-0804">Transcription</keyword>
<dbReference type="Gene3D" id="3.40.50.280">
    <property type="entry name" value="Cobalamin-binding domain"/>
    <property type="match status" value="1"/>
</dbReference>
<evidence type="ECO:0000313" key="7">
    <source>
        <dbReference type="Proteomes" id="UP000448867"/>
    </source>
</evidence>
<reference evidence="6 7" key="1">
    <citation type="submission" date="2019-11" db="EMBL/GenBank/DDBJ databases">
        <title>Bacillus lacus genome.</title>
        <authorList>
            <person name="Allen C.J."/>
            <person name="Newman J.D."/>
        </authorList>
    </citation>
    <scope>NUCLEOTIDE SEQUENCE [LARGE SCALE GENOMIC DNA]</scope>
    <source>
        <strain evidence="6 7">KCTC 33946</strain>
    </source>
</reference>
<evidence type="ECO:0000313" key="6">
    <source>
        <dbReference type="EMBL" id="MRX71029.1"/>
    </source>
</evidence>
<dbReference type="PROSITE" id="PS50937">
    <property type="entry name" value="HTH_MERR_2"/>
    <property type="match status" value="1"/>
</dbReference>
<sequence>MSNQEGKYNIKAVSKMLGIQSGTLRAWERRYNMIAPVRNDSGHRLYTEEHLKILKWLIAKVNKGFTISQAVNLMENSGLKESVPENGEENISRNHSQDLMEELMRALLAFDESEAHELMNKAFSLYSIDKVVIDILGTMLVKIGDLWETGKITSAHEHFASSFLRSRIGMILHTLPVNGLLPKVIAVCGPDEWHELGLLIYTLYLRRQGFEVIYLGSSIAEGDIDIVLDQIQPKFLFLACTLIANLPKTLQLVDRLEEKYEELIIGLGGTAFQRATLKELEPFSDHIVGETRGDWDTWLRKKLQTQYT</sequence>
<dbReference type="SUPFAM" id="SSF52242">
    <property type="entry name" value="Cobalamin (vitamin B12)-binding domain"/>
    <property type="match status" value="1"/>
</dbReference>
<feature type="domain" description="HTH merR-type" evidence="4">
    <location>
        <begin position="7"/>
        <end position="76"/>
    </location>
</feature>
<keyword evidence="7" id="KW-1185">Reference proteome</keyword>
<dbReference type="Gene3D" id="1.10.1240.10">
    <property type="entry name" value="Methionine synthase domain"/>
    <property type="match status" value="1"/>
</dbReference>
<dbReference type="PANTHER" id="PTHR30204">
    <property type="entry name" value="REDOX-CYCLING DRUG-SENSING TRANSCRIPTIONAL ACTIVATOR SOXR"/>
    <property type="match status" value="1"/>
</dbReference>
<keyword evidence="1" id="KW-0805">Transcription regulation</keyword>
<name>A0A7X2LYV4_9BACI</name>
<dbReference type="PANTHER" id="PTHR30204:SF67">
    <property type="entry name" value="HTH-TYPE TRANSCRIPTIONAL REGULATOR MLRA-RELATED"/>
    <property type="match status" value="1"/>
</dbReference>
<dbReference type="InterPro" id="IPR000551">
    <property type="entry name" value="MerR-type_HTH_dom"/>
</dbReference>
<gene>
    <name evidence="6" type="ORF">GJU40_02450</name>
</gene>
<dbReference type="CDD" id="cd01104">
    <property type="entry name" value="HTH_MlrA-CarA"/>
    <property type="match status" value="1"/>
</dbReference>
<dbReference type="InterPro" id="IPR009061">
    <property type="entry name" value="DNA-bd_dom_put_sf"/>
</dbReference>
<evidence type="ECO:0000259" key="5">
    <source>
        <dbReference type="PROSITE" id="PS51332"/>
    </source>
</evidence>
<evidence type="ECO:0000256" key="2">
    <source>
        <dbReference type="ARBA" id="ARBA00023125"/>
    </source>
</evidence>
<dbReference type="SUPFAM" id="SSF46955">
    <property type="entry name" value="Putative DNA-binding domain"/>
    <property type="match status" value="1"/>
</dbReference>
<feature type="domain" description="B12-binding" evidence="5">
    <location>
        <begin position="181"/>
        <end position="308"/>
    </location>
</feature>
<protein>
    <submittedName>
        <fullName evidence="6">MerR family transcriptional regulator</fullName>
    </submittedName>
</protein>
<dbReference type="GO" id="GO:0003677">
    <property type="term" value="F:DNA binding"/>
    <property type="evidence" value="ECO:0007669"/>
    <property type="project" value="UniProtKB-KW"/>
</dbReference>
<evidence type="ECO:0000256" key="1">
    <source>
        <dbReference type="ARBA" id="ARBA00023015"/>
    </source>
</evidence>
<dbReference type="GO" id="GO:0031419">
    <property type="term" value="F:cobalamin binding"/>
    <property type="evidence" value="ECO:0007669"/>
    <property type="project" value="InterPro"/>
</dbReference>
<dbReference type="InterPro" id="IPR003759">
    <property type="entry name" value="Cbl-bd_cap"/>
</dbReference>
<dbReference type="RefSeq" id="WP_154306149.1">
    <property type="nucleotide sequence ID" value="NZ_WKKI01000002.1"/>
</dbReference>
<accession>A0A7X2LYV4</accession>
<dbReference type="EMBL" id="WKKI01000002">
    <property type="protein sequence ID" value="MRX71029.1"/>
    <property type="molecule type" value="Genomic_DNA"/>
</dbReference>
<dbReference type="GO" id="GO:0003700">
    <property type="term" value="F:DNA-binding transcription factor activity"/>
    <property type="evidence" value="ECO:0007669"/>
    <property type="project" value="InterPro"/>
</dbReference>
<evidence type="ECO:0000256" key="3">
    <source>
        <dbReference type="ARBA" id="ARBA00023163"/>
    </source>
</evidence>
<keyword evidence="2" id="KW-0238">DNA-binding</keyword>
<dbReference type="InterPro" id="IPR047057">
    <property type="entry name" value="MerR_fam"/>
</dbReference>
<dbReference type="Pfam" id="PF02310">
    <property type="entry name" value="B12-binding"/>
    <property type="match status" value="1"/>
</dbReference>
<dbReference type="OrthoDB" id="9800334at2"/>
<dbReference type="AlphaFoldDB" id="A0A7X2LYV4"/>
<dbReference type="Proteomes" id="UP000448867">
    <property type="component" value="Unassembled WGS sequence"/>
</dbReference>
<dbReference type="InterPro" id="IPR036724">
    <property type="entry name" value="Cobalamin-bd_sf"/>
</dbReference>
<dbReference type="Gene3D" id="1.10.1660.10">
    <property type="match status" value="1"/>
</dbReference>